<dbReference type="OrthoDB" id="7786253at2759"/>
<dbReference type="Gene3D" id="3.30.43.10">
    <property type="entry name" value="Uridine Diphospho-n-acetylenolpyruvylglucosamine Reductase, domain 2"/>
    <property type="match status" value="1"/>
</dbReference>
<dbReference type="EMBL" id="PKSG01000208">
    <property type="protein sequence ID" value="POR37754.1"/>
    <property type="molecule type" value="Genomic_DNA"/>
</dbReference>
<dbReference type="SUPFAM" id="SSF56176">
    <property type="entry name" value="FAD-binding/transporter-associated domain-like"/>
    <property type="match status" value="1"/>
</dbReference>
<dbReference type="GO" id="GO:0050660">
    <property type="term" value="F:flavin adenine dinucleotide binding"/>
    <property type="evidence" value="ECO:0007669"/>
    <property type="project" value="InterPro"/>
</dbReference>
<dbReference type="STRING" id="94208.A0A2S4L5N1"/>
<dbReference type="InterPro" id="IPR016167">
    <property type="entry name" value="FAD-bd_PCMH_sub1"/>
</dbReference>
<dbReference type="PANTHER" id="PTHR11748">
    <property type="entry name" value="D-LACTATE DEHYDROGENASE"/>
    <property type="match status" value="1"/>
</dbReference>
<accession>A0A2S4L5N1</accession>
<dbReference type="GO" id="GO:0005739">
    <property type="term" value="C:mitochondrion"/>
    <property type="evidence" value="ECO:0007669"/>
    <property type="project" value="TreeGrafter"/>
</dbReference>
<dbReference type="InterPro" id="IPR036318">
    <property type="entry name" value="FAD-bd_PCMH-like_sf"/>
</dbReference>
<dbReference type="Proteomes" id="UP000237481">
    <property type="component" value="Unassembled WGS sequence"/>
</dbReference>
<protein>
    <submittedName>
        <fullName evidence="1">D-lactate dehydrogenase (Cytochrome)</fullName>
    </submittedName>
</protein>
<evidence type="ECO:0000313" key="2">
    <source>
        <dbReference type="Proteomes" id="UP000237481"/>
    </source>
</evidence>
<reference evidence="1 2" key="1">
    <citation type="submission" date="2018-01" db="EMBL/GenBank/DDBJ databases">
        <title>Harnessing the power of phylogenomics to disentangle the directionality and signatures of interkingdom host jumping in the parasitic fungal genus Tolypocladium.</title>
        <authorList>
            <person name="Quandt C.A."/>
            <person name="Patterson W."/>
            <person name="Spatafora J.W."/>
        </authorList>
    </citation>
    <scope>NUCLEOTIDE SEQUENCE [LARGE SCALE GENOMIC DNA]</scope>
    <source>
        <strain evidence="1 2">NRBC 100945</strain>
    </source>
</reference>
<gene>
    <name evidence="1" type="ORF">TPAR_02049</name>
</gene>
<evidence type="ECO:0000313" key="1">
    <source>
        <dbReference type="EMBL" id="POR37754.1"/>
    </source>
</evidence>
<dbReference type="PANTHER" id="PTHR11748:SF111">
    <property type="entry name" value="D-LACTATE DEHYDROGENASE, MITOCHONDRIAL-RELATED"/>
    <property type="match status" value="1"/>
</dbReference>
<organism evidence="1 2">
    <name type="scientific">Tolypocladium paradoxum</name>
    <dbReference type="NCBI Taxonomy" id="94208"/>
    <lineage>
        <taxon>Eukaryota</taxon>
        <taxon>Fungi</taxon>
        <taxon>Dikarya</taxon>
        <taxon>Ascomycota</taxon>
        <taxon>Pezizomycotina</taxon>
        <taxon>Sordariomycetes</taxon>
        <taxon>Hypocreomycetidae</taxon>
        <taxon>Hypocreales</taxon>
        <taxon>Ophiocordycipitaceae</taxon>
        <taxon>Tolypocladium</taxon>
    </lineage>
</organism>
<comment type="caution">
    <text evidence="1">The sequence shown here is derived from an EMBL/GenBank/DDBJ whole genome shotgun (WGS) entry which is preliminary data.</text>
</comment>
<dbReference type="GO" id="GO:1903457">
    <property type="term" value="P:lactate catabolic process"/>
    <property type="evidence" value="ECO:0007669"/>
    <property type="project" value="TreeGrafter"/>
</dbReference>
<proteinExistence type="predicted"/>
<dbReference type="GO" id="GO:0008720">
    <property type="term" value="F:D-lactate dehydrogenase (NAD+) activity"/>
    <property type="evidence" value="ECO:0007669"/>
    <property type="project" value="TreeGrafter"/>
</dbReference>
<name>A0A2S4L5N1_9HYPO</name>
<sequence>MFSSKGFIGFSADRRCHAATARPHIRSAARSLRCKSRRGYVTNVEAVTYKESPKGGRSYLALLLSTTAAGAGAWLIGESKRTPDDSRIAVKELEAILGEDSVSIDDEILKVHGYSEWSIINVDRLPVAVVYPSTTEDVSISRLSVPRLPRTNETELTFRQSLTRADRVWKAIFSAPFGGISVDFRNMNQILEFQKEQ</sequence>
<dbReference type="GO" id="GO:0004458">
    <property type="term" value="F:D-lactate dehydrogenase (cytochrome) activity"/>
    <property type="evidence" value="ECO:0007669"/>
    <property type="project" value="TreeGrafter"/>
</dbReference>
<keyword evidence="2" id="KW-1185">Reference proteome</keyword>
<dbReference type="AlphaFoldDB" id="A0A2S4L5N1"/>